<dbReference type="EMBL" id="JBHTBX010000001">
    <property type="protein sequence ID" value="MFC7433387.1"/>
    <property type="molecule type" value="Genomic_DNA"/>
</dbReference>
<proteinExistence type="predicted"/>
<evidence type="ECO:0008006" key="4">
    <source>
        <dbReference type="Google" id="ProtNLM"/>
    </source>
</evidence>
<keyword evidence="1" id="KW-0472">Membrane</keyword>
<evidence type="ECO:0000256" key="1">
    <source>
        <dbReference type="SAM" id="Phobius"/>
    </source>
</evidence>
<sequence>MSAFRPTLRSVSAMVLFMAALLLFMFYPVIERYENEDVLHKGIPWAGMRPAGEITPDFRLRQNLRTEHTQLEPHELDNVFCMDVLFATYGRRRNDGLIRLRVTAGDATNEQLVDVKNLIDNSLELICFPGVTFAQVYQRDAWIDIEGVSAAPGKSVTAVLSSTAGLPRATVNGAETDLTLVYVAKIRKDPGLYKFNSFVLIAFASLILTLLMVAAQPMFKGRPANAG</sequence>
<feature type="transmembrane region" description="Helical" evidence="1">
    <location>
        <begin position="12"/>
        <end position="30"/>
    </location>
</feature>
<name>A0ABW2R4T6_9BURK</name>
<feature type="transmembrane region" description="Helical" evidence="1">
    <location>
        <begin position="195"/>
        <end position="215"/>
    </location>
</feature>
<comment type="caution">
    <text evidence="2">The sequence shown here is derived from an EMBL/GenBank/DDBJ whole genome shotgun (WGS) entry which is preliminary data.</text>
</comment>
<gene>
    <name evidence="2" type="ORF">ACFQNJ_02550</name>
</gene>
<keyword evidence="1" id="KW-0812">Transmembrane</keyword>
<protein>
    <recommendedName>
        <fullName evidence="4">Transmembrane protein</fullName>
    </recommendedName>
</protein>
<accession>A0ABW2R4T6</accession>
<evidence type="ECO:0000313" key="2">
    <source>
        <dbReference type="EMBL" id="MFC7433387.1"/>
    </source>
</evidence>
<dbReference type="RefSeq" id="WP_382253578.1">
    <property type="nucleotide sequence ID" value="NZ_JBHTBX010000001.1"/>
</dbReference>
<reference evidence="3" key="1">
    <citation type="journal article" date="2019" name="Int. J. Syst. Evol. Microbiol.">
        <title>The Global Catalogue of Microorganisms (GCM) 10K type strain sequencing project: providing services to taxonomists for standard genome sequencing and annotation.</title>
        <authorList>
            <consortium name="The Broad Institute Genomics Platform"/>
            <consortium name="The Broad Institute Genome Sequencing Center for Infectious Disease"/>
            <person name="Wu L."/>
            <person name="Ma J."/>
        </authorList>
    </citation>
    <scope>NUCLEOTIDE SEQUENCE [LARGE SCALE GENOMIC DNA]</scope>
    <source>
        <strain evidence="3">CCUG 54518</strain>
    </source>
</reference>
<keyword evidence="1" id="KW-1133">Transmembrane helix</keyword>
<organism evidence="2 3">
    <name type="scientific">Hydrogenophaga bisanensis</name>
    <dbReference type="NCBI Taxonomy" id="439611"/>
    <lineage>
        <taxon>Bacteria</taxon>
        <taxon>Pseudomonadati</taxon>
        <taxon>Pseudomonadota</taxon>
        <taxon>Betaproteobacteria</taxon>
        <taxon>Burkholderiales</taxon>
        <taxon>Comamonadaceae</taxon>
        <taxon>Hydrogenophaga</taxon>
    </lineage>
</organism>
<evidence type="ECO:0000313" key="3">
    <source>
        <dbReference type="Proteomes" id="UP001596495"/>
    </source>
</evidence>
<keyword evidence="3" id="KW-1185">Reference proteome</keyword>
<dbReference type="Proteomes" id="UP001596495">
    <property type="component" value="Unassembled WGS sequence"/>
</dbReference>